<reference evidence="3 4" key="1">
    <citation type="submission" date="2018-10" db="EMBL/GenBank/DDBJ databases">
        <title>Sequencing the genomes of 1000 actinobacteria strains.</title>
        <authorList>
            <person name="Klenk H.-P."/>
        </authorList>
    </citation>
    <scope>NUCLEOTIDE SEQUENCE [LARGE SCALE GENOMIC DNA]</scope>
    <source>
        <strain evidence="3 4">DSM 45175</strain>
    </source>
</reference>
<dbReference type="EMBL" id="RBKT01000001">
    <property type="protein sequence ID" value="RKR89005.1"/>
    <property type="molecule type" value="Genomic_DNA"/>
</dbReference>
<dbReference type="Proteomes" id="UP000277671">
    <property type="component" value="Unassembled WGS sequence"/>
</dbReference>
<protein>
    <submittedName>
        <fullName evidence="3">Nucleoside-diphosphate-sugar epimerase</fullName>
    </submittedName>
</protein>
<evidence type="ECO:0000256" key="1">
    <source>
        <dbReference type="SAM" id="MobiDB-lite"/>
    </source>
</evidence>
<name>A0A495JJZ5_9ACTN</name>
<dbReference type="OrthoDB" id="3338687at2"/>
<dbReference type="GO" id="GO:0005737">
    <property type="term" value="C:cytoplasm"/>
    <property type="evidence" value="ECO:0007669"/>
    <property type="project" value="TreeGrafter"/>
</dbReference>
<sequence>MRIAITGATGNVGTALLRRLTDEPDIELIGIARRPPPPDAGHPYDRVRWHALDLGEPDNVPRLTEVLRGVDAVVHLAWQIQPSHRRALLRRTNLTGTRHLLHAIDEAGVTTMAYASSIGAYARGPKDRRVSESWPATGVGGSGYSTDKAAVEALLDGVEHDHPELRLIRMRQALVFQRDAGAQIRRYFIGRVLPVSWLRSGRLPVVPRNKRLRAQVVHAEDLAEAYRLALRGDASGAFNIAAEPVLDGPVLAENLGGRAIPMPIFLLRMLAKAAWRLRLLPTEPGWIDLTAGVPLVDSSRAQQELGWRPRHDAREAVRDLFGGIAVGAGTGSTALRPEPRARAQGLNRRPSPG</sequence>
<evidence type="ECO:0000313" key="4">
    <source>
        <dbReference type="Proteomes" id="UP000277671"/>
    </source>
</evidence>
<dbReference type="RefSeq" id="WP_121157533.1">
    <property type="nucleotide sequence ID" value="NZ_RBKT01000001.1"/>
</dbReference>
<evidence type="ECO:0000313" key="3">
    <source>
        <dbReference type="EMBL" id="RKR89005.1"/>
    </source>
</evidence>
<keyword evidence="4" id="KW-1185">Reference proteome</keyword>
<dbReference type="Pfam" id="PF01370">
    <property type="entry name" value="Epimerase"/>
    <property type="match status" value="1"/>
</dbReference>
<feature type="region of interest" description="Disordered" evidence="1">
    <location>
        <begin position="329"/>
        <end position="353"/>
    </location>
</feature>
<evidence type="ECO:0000259" key="2">
    <source>
        <dbReference type="Pfam" id="PF01370"/>
    </source>
</evidence>
<dbReference type="Gene3D" id="3.40.50.720">
    <property type="entry name" value="NAD(P)-binding Rossmann-like Domain"/>
    <property type="match status" value="1"/>
</dbReference>
<feature type="domain" description="NAD-dependent epimerase/dehydratase" evidence="2">
    <location>
        <begin position="3"/>
        <end position="241"/>
    </location>
</feature>
<dbReference type="AlphaFoldDB" id="A0A495JJZ5"/>
<accession>A0A495JJZ5</accession>
<dbReference type="PANTHER" id="PTHR48079">
    <property type="entry name" value="PROTEIN YEEZ"/>
    <property type="match status" value="1"/>
</dbReference>
<gene>
    <name evidence="3" type="ORF">BDK92_3339</name>
</gene>
<dbReference type="GO" id="GO:0004029">
    <property type="term" value="F:aldehyde dehydrogenase (NAD+) activity"/>
    <property type="evidence" value="ECO:0007669"/>
    <property type="project" value="TreeGrafter"/>
</dbReference>
<dbReference type="InterPro" id="IPR051783">
    <property type="entry name" value="NAD(P)-dependent_oxidoreduct"/>
</dbReference>
<dbReference type="InterPro" id="IPR001509">
    <property type="entry name" value="Epimerase_deHydtase"/>
</dbReference>
<dbReference type="PANTHER" id="PTHR48079:SF6">
    <property type="entry name" value="NAD(P)-BINDING DOMAIN-CONTAINING PROTEIN-RELATED"/>
    <property type="match status" value="1"/>
</dbReference>
<dbReference type="SUPFAM" id="SSF51735">
    <property type="entry name" value="NAD(P)-binding Rossmann-fold domains"/>
    <property type="match status" value="1"/>
</dbReference>
<organism evidence="3 4">
    <name type="scientific">Micromonospora pisi</name>
    <dbReference type="NCBI Taxonomy" id="589240"/>
    <lineage>
        <taxon>Bacteria</taxon>
        <taxon>Bacillati</taxon>
        <taxon>Actinomycetota</taxon>
        <taxon>Actinomycetes</taxon>
        <taxon>Micromonosporales</taxon>
        <taxon>Micromonosporaceae</taxon>
        <taxon>Micromonospora</taxon>
    </lineage>
</organism>
<proteinExistence type="predicted"/>
<dbReference type="InterPro" id="IPR036291">
    <property type="entry name" value="NAD(P)-bd_dom_sf"/>
</dbReference>
<comment type="caution">
    <text evidence="3">The sequence shown here is derived from an EMBL/GenBank/DDBJ whole genome shotgun (WGS) entry which is preliminary data.</text>
</comment>